<proteinExistence type="predicted"/>
<name>A0A167X1X1_9HYPO</name>
<evidence type="ECO:0008006" key="4">
    <source>
        <dbReference type="Google" id="ProtNLM"/>
    </source>
</evidence>
<dbReference type="GO" id="GO:0031505">
    <property type="term" value="P:fungal-type cell wall organization"/>
    <property type="evidence" value="ECO:0007669"/>
    <property type="project" value="InterPro"/>
</dbReference>
<protein>
    <recommendedName>
        <fullName evidence="4">Clock-controlled protein 6</fullName>
    </recommendedName>
</protein>
<reference evidence="2 3" key="1">
    <citation type="journal article" date="2016" name="Genome Biol. Evol.">
        <title>Divergent and convergent evolution of fungal pathogenicity.</title>
        <authorList>
            <person name="Shang Y."/>
            <person name="Xiao G."/>
            <person name="Zheng P."/>
            <person name="Cen K."/>
            <person name="Zhan S."/>
            <person name="Wang C."/>
        </authorList>
    </citation>
    <scope>NUCLEOTIDE SEQUENCE [LARGE SCALE GENOMIC DNA]</scope>
    <source>
        <strain evidence="2 3">RCEF 264</strain>
    </source>
</reference>
<dbReference type="Proteomes" id="UP000076874">
    <property type="component" value="Unassembled WGS sequence"/>
</dbReference>
<gene>
    <name evidence="2" type="ORF">SPI_03080</name>
</gene>
<keyword evidence="1" id="KW-0732">Signal</keyword>
<organism evidence="2 3">
    <name type="scientific">Niveomyces insectorum RCEF 264</name>
    <dbReference type="NCBI Taxonomy" id="1081102"/>
    <lineage>
        <taxon>Eukaryota</taxon>
        <taxon>Fungi</taxon>
        <taxon>Dikarya</taxon>
        <taxon>Ascomycota</taxon>
        <taxon>Pezizomycotina</taxon>
        <taxon>Sordariomycetes</taxon>
        <taxon>Hypocreomycetidae</taxon>
        <taxon>Hypocreales</taxon>
        <taxon>Cordycipitaceae</taxon>
        <taxon>Niveomyces</taxon>
    </lineage>
</organism>
<dbReference type="GO" id="GO:0009277">
    <property type="term" value="C:fungal-type cell wall"/>
    <property type="evidence" value="ECO:0007669"/>
    <property type="project" value="TreeGrafter"/>
</dbReference>
<dbReference type="AlphaFoldDB" id="A0A167X1X1"/>
<dbReference type="GO" id="GO:0005199">
    <property type="term" value="F:structural constituent of cell wall"/>
    <property type="evidence" value="ECO:0007669"/>
    <property type="project" value="InterPro"/>
</dbReference>
<evidence type="ECO:0000313" key="3">
    <source>
        <dbReference type="Proteomes" id="UP000076874"/>
    </source>
</evidence>
<comment type="caution">
    <text evidence="2">The sequence shown here is derived from an EMBL/GenBank/DDBJ whole genome shotgun (WGS) entry which is preliminary data.</text>
</comment>
<accession>A0A167X1X1</accession>
<feature type="chain" id="PRO_5007894253" description="Clock-controlled protein 6" evidence="1">
    <location>
        <begin position="20"/>
        <end position="186"/>
    </location>
</feature>
<keyword evidence="3" id="KW-1185">Reference proteome</keyword>
<sequence>MQMLKFLAPLAGLVSVALAGYGTDVATTTVVVTDYTTYCPEPTTLVFKNKTITVTSATTLTITDCPCTLACYTPPPVTTVSVVTKPYANKTTTLPPVTVTITYPPTTVLQGVTYVSSKTVTQPGGPVVTLATTKTPGAPVAPTTTPPAVVPPTTTKPGSVVTTAGANKLGSGAAALGLAVVAAMAL</sequence>
<dbReference type="EMBL" id="AZHD01000004">
    <property type="protein sequence ID" value="OAA64433.1"/>
    <property type="molecule type" value="Genomic_DNA"/>
</dbReference>
<dbReference type="InterPro" id="IPR038843">
    <property type="entry name" value="Sed1/Spi1"/>
</dbReference>
<dbReference type="PANTHER" id="PTHR35523:SF1">
    <property type="entry name" value="CELL WALL PROTEIN SED1"/>
    <property type="match status" value="1"/>
</dbReference>
<dbReference type="PANTHER" id="PTHR35523">
    <property type="entry name" value="CELL WALL PROTEIN SED1"/>
    <property type="match status" value="1"/>
</dbReference>
<evidence type="ECO:0000313" key="2">
    <source>
        <dbReference type="EMBL" id="OAA64433.1"/>
    </source>
</evidence>
<dbReference type="STRING" id="1081102.A0A167X1X1"/>
<feature type="signal peptide" evidence="1">
    <location>
        <begin position="1"/>
        <end position="19"/>
    </location>
</feature>
<evidence type="ECO:0000256" key="1">
    <source>
        <dbReference type="SAM" id="SignalP"/>
    </source>
</evidence>